<reference evidence="1 2" key="1">
    <citation type="submission" date="2016-11" db="EMBL/GenBank/DDBJ databases">
        <authorList>
            <person name="Jaros S."/>
            <person name="Januszkiewicz K."/>
            <person name="Wedrychowicz H."/>
        </authorList>
    </citation>
    <scope>NUCLEOTIDE SEQUENCE [LARGE SCALE GENOMIC DNA]</scope>
    <source>
        <strain evidence="1 2">GAS499</strain>
    </source>
</reference>
<dbReference type="AlphaFoldDB" id="A0A1M7BYE6"/>
<evidence type="ECO:0000313" key="1">
    <source>
        <dbReference type="EMBL" id="SHL59886.1"/>
    </source>
</evidence>
<dbReference type="Proteomes" id="UP000189935">
    <property type="component" value="Chromosome I"/>
</dbReference>
<dbReference type="EMBL" id="LT670844">
    <property type="protein sequence ID" value="SHL59886.1"/>
    <property type="molecule type" value="Genomic_DNA"/>
</dbReference>
<organism evidence="1 2">
    <name type="scientific">Bradyrhizobium lablabi</name>
    <dbReference type="NCBI Taxonomy" id="722472"/>
    <lineage>
        <taxon>Bacteria</taxon>
        <taxon>Pseudomonadati</taxon>
        <taxon>Pseudomonadota</taxon>
        <taxon>Alphaproteobacteria</taxon>
        <taxon>Hyphomicrobiales</taxon>
        <taxon>Nitrobacteraceae</taxon>
        <taxon>Bradyrhizobium</taxon>
    </lineage>
</organism>
<accession>A0A1M7BYE6</accession>
<dbReference type="OrthoDB" id="8266048at2"/>
<dbReference type="RefSeq" id="WP_154071540.1">
    <property type="nucleotide sequence ID" value="NZ_LT670844.1"/>
</dbReference>
<sequence length="56" mass="6271">MVSDDPNVPAQQERSRPCEKCNAAMKQLGELPALSIHAAIRIFRCYACDHVVTERT</sequence>
<proteinExistence type="predicted"/>
<gene>
    <name evidence="1" type="ORF">SAMN05444159_6329</name>
</gene>
<name>A0A1M7BYE6_9BRAD</name>
<evidence type="ECO:0000313" key="2">
    <source>
        <dbReference type="Proteomes" id="UP000189935"/>
    </source>
</evidence>
<protein>
    <submittedName>
        <fullName evidence="1">Uncharacterized protein</fullName>
    </submittedName>
</protein>